<organism evidence="1 2">
    <name type="scientific">Ornithinibacillus hominis</name>
    <dbReference type="NCBI Taxonomy" id="2763055"/>
    <lineage>
        <taxon>Bacteria</taxon>
        <taxon>Bacillati</taxon>
        <taxon>Bacillota</taxon>
        <taxon>Bacilli</taxon>
        <taxon>Bacillales</taxon>
        <taxon>Bacillaceae</taxon>
        <taxon>Ornithinibacillus</taxon>
    </lineage>
</organism>
<protein>
    <submittedName>
        <fullName evidence="1">Uncharacterized protein</fullName>
    </submittedName>
</protein>
<accession>A0A923L4H4</accession>
<comment type="caution">
    <text evidence="1">The sequence shown here is derived from an EMBL/GenBank/DDBJ whole genome shotgun (WGS) entry which is preliminary data.</text>
</comment>
<dbReference type="RefSeq" id="WP_186869111.1">
    <property type="nucleotide sequence ID" value="NZ_JACOOL010000003.1"/>
</dbReference>
<dbReference type="AlphaFoldDB" id="A0A923L4H4"/>
<dbReference type="EMBL" id="JACOOL010000003">
    <property type="protein sequence ID" value="MBC5636317.1"/>
    <property type="molecule type" value="Genomic_DNA"/>
</dbReference>
<evidence type="ECO:0000313" key="2">
    <source>
        <dbReference type="Proteomes" id="UP000637359"/>
    </source>
</evidence>
<keyword evidence="2" id="KW-1185">Reference proteome</keyword>
<name>A0A923L4H4_9BACI</name>
<evidence type="ECO:0000313" key="1">
    <source>
        <dbReference type="EMBL" id="MBC5636317.1"/>
    </source>
</evidence>
<sequence length="94" mass="11357">MREIVKEFFSPSKIYKVEIIKRNDGLYTTEVSRWFRWDDEYTYEYWSPIKKGLSLIDTEENALKIGIEQLKELSGEKFTYSYFNFTNESNSEIE</sequence>
<dbReference type="Proteomes" id="UP000637359">
    <property type="component" value="Unassembled WGS sequence"/>
</dbReference>
<gene>
    <name evidence="1" type="ORF">H8S33_05680</name>
</gene>
<proteinExistence type="predicted"/>
<reference evidence="1" key="1">
    <citation type="submission" date="2020-08" db="EMBL/GenBank/DDBJ databases">
        <title>Genome public.</title>
        <authorList>
            <person name="Liu C."/>
            <person name="Sun Q."/>
        </authorList>
    </citation>
    <scope>NUCLEOTIDE SEQUENCE</scope>
    <source>
        <strain evidence="1">BX22</strain>
    </source>
</reference>